<dbReference type="SUPFAM" id="SSF88697">
    <property type="entry name" value="PUA domain-like"/>
    <property type="match status" value="1"/>
</dbReference>
<dbReference type="SUPFAM" id="SSF53927">
    <property type="entry name" value="Cytidine deaminase-like"/>
    <property type="match status" value="1"/>
</dbReference>
<dbReference type="PANTHER" id="PTHR11644">
    <property type="entry name" value="CYTIDINE DEAMINASE"/>
    <property type="match status" value="1"/>
</dbReference>
<reference evidence="7" key="1">
    <citation type="journal article" date="2019" name="Int. J. Syst. Evol. Microbiol.">
        <title>The Global Catalogue of Microorganisms (GCM) 10K type strain sequencing project: providing services to taxonomists for standard genome sequencing and annotation.</title>
        <authorList>
            <consortium name="The Broad Institute Genomics Platform"/>
            <consortium name="The Broad Institute Genome Sequencing Center for Infectious Disease"/>
            <person name="Wu L."/>
            <person name="Ma J."/>
        </authorList>
    </citation>
    <scope>NUCLEOTIDE SEQUENCE [LARGE SCALE GENOMIC DNA]</scope>
    <source>
        <strain evidence="7">JCM 14309</strain>
    </source>
</reference>
<evidence type="ECO:0000259" key="5">
    <source>
        <dbReference type="PROSITE" id="PS51747"/>
    </source>
</evidence>
<keyword evidence="7" id="KW-1185">Reference proteome</keyword>
<sequence length="241" mass="25863">MLTLSDRRVLTAAREVTSRLGPGDGHTVGSAAIDISGRIHTGVNVHHFTGGPCAELVVLGQAAAVSSDRLMTITAVGDDGRDVIAPCGRCRQVMLDLHPDLEVLVPPTDATAGEAATPVSIRDLLPHGYRHPDADSPRVLRFAGQYYDDVADGRKTVTIRLGDPQRIGPVTMVFEQAEAAGFQVLSGVVETIGQRRFGELTADDVRRENASSLEALRTGLRTHYPHIVDDDVVDVVDFRLA</sequence>
<gene>
    <name evidence="6" type="ORF">GCM10010529_29800</name>
</gene>
<dbReference type="RefSeq" id="WP_344684465.1">
    <property type="nucleotide sequence ID" value="NZ_BAAAVT010000029.1"/>
</dbReference>
<name>A0ABP6M483_9MICC</name>
<evidence type="ECO:0000256" key="4">
    <source>
        <dbReference type="ARBA" id="ARBA00022833"/>
    </source>
</evidence>
<evidence type="ECO:0000313" key="7">
    <source>
        <dbReference type="Proteomes" id="UP001500236"/>
    </source>
</evidence>
<protein>
    <recommendedName>
        <fullName evidence="5">CMP/dCMP-type deaminase domain-containing protein</fullName>
    </recommendedName>
</protein>
<comment type="similarity">
    <text evidence="1">Belongs to the cytidine and deoxycytidylate deaminase family.</text>
</comment>
<dbReference type="Gene3D" id="2.30.130.30">
    <property type="entry name" value="Hypothetical protein"/>
    <property type="match status" value="1"/>
</dbReference>
<keyword evidence="4" id="KW-0862">Zinc</keyword>
<dbReference type="PANTHER" id="PTHR11644:SF2">
    <property type="entry name" value="CYTIDINE DEAMINASE"/>
    <property type="match status" value="1"/>
</dbReference>
<evidence type="ECO:0000256" key="3">
    <source>
        <dbReference type="ARBA" id="ARBA00022801"/>
    </source>
</evidence>
<feature type="domain" description="CMP/dCMP-type deaminase" evidence="5">
    <location>
        <begin position="4"/>
        <end position="132"/>
    </location>
</feature>
<proteinExistence type="inferred from homology"/>
<keyword evidence="3" id="KW-0378">Hydrolase</keyword>
<dbReference type="InterPro" id="IPR002125">
    <property type="entry name" value="CMP_dCMP_dom"/>
</dbReference>
<dbReference type="Pfam" id="PF00383">
    <property type="entry name" value="dCMP_cyt_deam_1"/>
    <property type="match status" value="1"/>
</dbReference>
<dbReference type="SMART" id="SM01022">
    <property type="entry name" value="ASCH"/>
    <property type="match status" value="1"/>
</dbReference>
<dbReference type="Pfam" id="PF04266">
    <property type="entry name" value="ASCH"/>
    <property type="match status" value="1"/>
</dbReference>
<dbReference type="EMBL" id="BAAAVT010000029">
    <property type="protein sequence ID" value="GAA3076253.1"/>
    <property type="molecule type" value="Genomic_DNA"/>
</dbReference>
<keyword evidence="2" id="KW-0479">Metal-binding</keyword>
<dbReference type="InterPro" id="IPR015947">
    <property type="entry name" value="PUA-like_sf"/>
</dbReference>
<dbReference type="InterPro" id="IPR050202">
    <property type="entry name" value="Cyt/Deoxycyt_deaminase"/>
</dbReference>
<accession>A0ABP6M483</accession>
<dbReference type="InterPro" id="IPR016193">
    <property type="entry name" value="Cytidine_deaminase-like"/>
</dbReference>
<dbReference type="Gene3D" id="3.40.140.10">
    <property type="entry name" value="Cytidine Deaminase, domain 2"/>
    <property type="match status" value="1"/>
</dbReference>
<organism evidence="6 7">
    <name type="scientific">Nesterenkonia aethiopica</name>
    <dbReference type="NCBI Taxonomy" id="269144"/>
    <lineage>
        <taxon>Bacteria</taxon>
        <taxon>Bacillati</taxon>
        <taxon>Actinomycetota</taxon>
        <taxon>Actinomycetes</taxon>
        <taxon>Micrococcales</taxon>
        <taxon>Micrococcaceae</taxon>
        <taxon>Nesterenkonia</taxon>
    </lineage>
</organism>
<dbReference type="InterPro" id="IPR016192">
    <property type="entry name" value="APOBEC/CMP_deaminase_Zn-bd"/>
</dbReference>
<dbReference type="Proteomes" id="UP001500236">
    <property type="component" value="Unassembled WGS sequence"/>
</dbReference>
<dbReference type="InterPro" id="IPR007374">
    <property type="entry name" value="ASCH_domain"/>
</dbReference>
<evidence type="ECO:0000256" key="1">
    <source>
        <dbReference type="ARBA" id="ARBA00006576"/>
    </source>
</evidence>
<comment type="caution">
    <text evidence="6">The sequence shown here is derived from an EMBL/GenBank/DDBJ whole genome shotgun (WGS) entry which is preliminary data.</text>
</comment>
<evidence type="ECO:0000313" key="6">
    <source>
        <dbReference type="EMBL" id="GAA3076253.1"/>
    </source>
</evidence>
<dbReference type="PROSITE" id="PS00903">
    <property type="entry name" value="CYT_DCMP_DEAMINASES_1"/>
    <property type="match status" value="1"/>
</dbReference>
<dbReference type="PROSITE" id="PS51747">
    <property type="entry name" value="CYT_DCMP_DEAMINASES_2"/>
    <property type="match status" value="1"/>
</dbReference>
<evidence type="ECO:0000256" key="2">
    <source>
        <dbReference type="ARBA" id="ARBA00022723"/>
    </source>
</evidence>
<dbReference type="CDD" id="cd01283">
    <property type="entry name" value="cytidine_deaminase"/>
    <property type="match status" value="1"/>
</dbReference>